<organism evidence="2 3">
    <name type="scientific">Folsomia candida</name>
    <name type="common">Springtail</name>
    <dbReference type="NCBI Taxonomy" id="158441"/>
    <lineage>
        <taxon>Eukaryota</taxon>
        <taxon>Metazoa</taxon>
        <taxon>Ecdysozoa</taxon>
        <taxon>Arthropoda</taxon>
        <taxon>Hexapoda</taxon>
        <taxon>Collembola</taxon>
        <taxon>Entomobryomorpha</taxon>
        <taxon>Isotomoidea</taxon>
        <taxon>Isotomidae</taxon>
        <taxon>Proisotominae</taxon>
        <taxon>Folsomia</taxon>
    </lineage>
</organism>
<feature type="transmembrane region" description="Helical" evidence="1">
    <location>
        <begin position="176"/>
        <end position="195"/>
    </location>
</feature>
<feature type="transmembrane region" description="Helical" evidence="1">
    <location>
        <begin position="201"/>
        <end position="229"/>
    </location>
</feature>
<comment type="caution">
    <text evidence="2">The sequence shown here is derived from an EMBL/GenBank/DDBJ whole genome shotgun (WGS) entry which is preliminary data.</text>
</comment>
<keyword evidence="1" id="KW-0812">Transmembrane</keyword>
<keyword evidence="1" id="KW-0472">Membrane</keyword>
<reference evidence="2 3" key="1">
    <citation type="submission" date="2015-12" db="EMBL/GenBank/DDBJ databases">
        <title>The genome of Folsomia candida.</title>
        <authorList>
            <person name="Faddeeva A."/>
            <person name="Derks M.F."/>
            <person name="Anvar Y."/>
            <person name="Smit S."/>
            <person name="Van Straalen N."/>
            <person name="Roelofs D."/>
        </authorList>
    </citation>
    <scope>NUCLEOTIDE SEQUENCE [LARGE SCALE GENOMIC DNA]</scope>
    <source>
        <strain evidence="2 3">VU population</strain>
        <tissue evidence="2">Whole body</tissue>
    </source>
</reference>
<sequence length="234" mass="26391">MLMSSIQRQTRKQINFIDLFSPCPISISSSENTQAVYSLKTQNLNQNYYNLLKRPDLLCVGLYVAFLNVNSVICIISPSVDGTVKVFSALFAVVATFCFVTIVTSWYTNTGDFVTLLNMLLAYERSRWTKESDLLELKNCACFLKYFLWLFGYGFSVMCPILLSLFNVADLKRPPFLGSIIIGVGWKAGVAHVGAVGFQTWIYFVITPTYIFVTANIFIASVFSLCAYLDEIKR</sequence>
<accession>A0A226EXF2</accession>
<evidence type="ECO:0000313" key="3">
    <source>
        <dbReference type="Proteomes" id="UP000198287"/>
    </source>
</evidence>
<protein>
    <submittedName>
        <fullName evidence="2">Uncharacterized protein</fullName>
    </submittedName>
</protein>
<evidence type="ECO:0000256" key="1">
    <source>
        <dbReference type="SAM" id="Phobius"/>
    </source>
</evidence>
<dbReference type="EMBL" id="LNIX01000001">
    <property type="protein sequence ID" value="OXA62283.1"/>
    <property type="molecule type" value="Genomic_DNA"/>
</dbReference>
<gene>
    <name evidence="2" type="ORF">Fcan01_00461</name>
</gene>
<keyword evidence="1" id="KW-1133">Transmembrane helix</keyword>
<feature type="transmembrane region" description="Helical" evidence="1">
    <location>
        <begin position="60"/>
        <end position="80"/>
    </location>
</feature>
<dbReference type="AlphaFoldDB" id="A0A226EXF2"/>
<evidence type="ECO:0000313" key="2">
    <source>
        <dbReference type="EMBL" id="OXA62283.1"/>
    </source>
</evidence>
<feature type="transmembrane region" description="Helical" evidence="1">
    <location>
        <begin position="146"/>
        <end position="169"/>
    </location>
</feature>
<keyword evidence="3" id="KW-1185">Reference proteome</keyword>
<dbReference type="Proteomes" id="UP000198287">
    <property type="component" value="Unassembled WGS sequence"/>
</dbReference>
<proteinExistence type="predicted"/>
<feature type="transmembrane region" description="Helical" evidence="1">
    <location>
        <begin position="87"/>
        <end position="107"/>
    </location>
</feature>
<name>A0A226EXF2_FOLCA</name>